<dbReference type="EMBL" id="JACIIK010000005">
    <property type="protein sequence ID" value="MBB6202021.1"/>
    <property type="molecule type" value="Genomic_DNA"/>
</dbReference>
<dbReference type="AlphaFoldDB" id="A0AAW3UY48"/>
<accession>A0AAW3UY48</accession>
<proteinExistence type="predicted"/>
<evidence type="ECO:0000313" key="1">
    <source>
        <dbReference type="EMBL" id="MBB6202021.1"/>
    </source>
</evidence>
<gene>
    <name evidence="1" type="ORF">GGD69_002880</name>
</gene>
<comment type="caution">
    <text evidence="1">The sequence shown here is derived from an EMBL/GenBank/DDBJ whole genome shotgun (WGS) entry which is preliminary data.</text>
</comment>
<evidence type="ECO:0000313" key="2">
    <source>
        <dbReference type="Proteomes" id="UP000518681"/>
    </source>
</evidence>
<name>A0AAW3UY48_9BURK</name>
<reference evidence="1 2" key="1">
    <citation type="submission" date="2020-08" db="EMBL/GenBank/DDBJ databases">
        <title>Genomic Encyclopedia of Type Strains, Phase IV (KMG-V): Genome sequencing to study the core and pangenomes of soil and plant-associated prokaryotes.</title>
        <authorList>
            <person name="Whitman W."/>
        </authorList>
    </citation>
    <scope>NUCLEOTIDE SEQUENCE [LARGE SCALE GENOMIC DNA]</scope>
    <source>
        <strain evidence="1 2">SEMIA 4013</strain>
    </source>
</reference>
<dbReference type="Proteomes" id="UP000518681">
    <property type="component" value="Unassembled WGS sequence"/>
</dbReference>
<dbReference type="RefSeq" id="WP_183797940.1">
    <property type="nucleotide sequence ID" value="NZ_CP157346.1"/>
</dbReference>
<sequence length="108" mass="12204">MTILHVARLPPALQATFLTSAGATHVACDRLKRQFIFEPAYRVVIAMIGRLHSSAKLYRSNVRSMFPDRGHECGAYDEPDCLLTLRNIRRKRQLAESLQEPWVALSPG</sequence>
<organism evidence="1 2">
    <name type="scientific">Paraburkholderia fungorum</name>
    <dbReference type="NCBI Taxonomy" id="134537"/>
    <lineage>
        <taxon>Bacteria</taxon>
        <taxon>Pseudomonadati</taxon>
        <taxon>Pseudomonadota</taxon>
        <taxon>Betaproteobacteria</taxon>
        <taxon>Burkholderiales</taxon>
        <taxon>Burkholderiaceae</taxon>
        <taxon>Paraburkholderia</taxon>
    </lineage>
</organism>
<protein>
    <submittedName>
        <fullName evidence="1">Uncharacterized protein</fullName>
    </submittedName>
</protein>